<protein>
    <submittedName>
        <fullName evidence="1">Uncharacterized protein</fullName>
    </submittedName>
</protein>
<organism evidence="1 2">
    <name type="scientific">Fusobacterium nucleatum subsp. polymorphum</name>
    <name type="common">Fusobacterium polymorphum</name>
    <dbReference type="NCBI Taxonomy" id="76857"/>
    <lineage>
        <taxon>Bacteria</taxon>
        <taxon>Fusobacteriati</taxon>
        <taxon>Fusobacteriota</taxon>
        <taxon>Fusobacteriia</taxon>
        <taxon>Fusobacteriales</taxon>
        <taxon>Fusobacteriaceae</taxon>
        <taxon>Fusobacterium</taxon>
    </lineage>
</organism>
<keyword evidence="2" id="KW-1185">Reference proteome</keyword>
<dbReference type="Proteomes" id="UP000196759">
    <property type="component" value="Chromosome"/>
</dbReference>
<evidence type="ECO:0000313" key="1">
    <source>
        <dbReference type="EMBL" id="ASC04142.1"/>
    </source>
</evidence>
<reference evidence="1 2" key="1">
    <citation type="submission" date="2017-06" db="EMBL/GenBank/DDBJ databases">
        <title>Draft genome sequence of Fusobacterium nucleatum subsp. polymorphum KCOM 1260 (=ChDC F218).</title>
        <authorList>
            <person name="Kook J.-K."/>
            <person name="Park S.-N."/>
            <person name="Lim Y.K."/>
            <person name="Roh H."/>
        </authorList>
    </citation>
    <scope>NUCLEOTIDE SEQUENCE [LARGE SCALE GENOMIC DNA]</scope>
    <source>
        <strain evidence="2">KCOM 1260 (ChDC F218)</strain>
    </source>
</reference>
<accession>A0A1Z3CMM9</accession>
<dbReference type="AlphaFoldDB" id="A0A1Z3CMM9"/>
<dbReference type="EMBL" id="CP021934">
    <property type="protein sequence ID" value="ASC04142.1"/>
    <property type="molecule type" value="Genomic_DNA"/>
</dbReference>
<name>A0A1Z3CMM9_FUSNP</name>
<evidence type="ECO:0000313" key="2">
    <source>
        <dbReference type="Proteomes" id="UP000196759"/>
    </source>
</evidence>
<gene>
    <name evidence="1" type="ORF">CBG50_04220</name>
</gene>
<proteinExistence type="predicted"/>
<sequence>MGSWNDSPPCYAYEKGLESEYKKLSSELLTQIRLALLYSVNEW</sequence>